<reference evidence="12" key="1">
    <citation type="submission" date="2020-02" db="EMBL/GenBank/DDBJ databases">
        <authorList>
            <person name="Meier V. D."/>
        </authorList>
    </citation>
    <scope>NUCLEOTIDE SEQUENCE</scope>
    <source>
        <strain evidence="12">AVDCRST_MAG26</strain>
    </source>
</reference>
<evidence type="ECO:0000256" key="5">
    <source>
        <dbReference type="ARBA" id="ARBA00022692"/>
    </source>
</evidence>
<comment type="similarity">
    <text evidence="2 10">Belongs to the MscL family.</text>
</comment>
<evidence type="ECO:0000256" key="4">
    <source>
        <dbReference type="ARBA" id="ARBA00022475"/>
    </source>
</evidence>
<evidence type="ECO:0000256" key="11">
    <source>
        <dbReference type="SAM" id="MobiDB-lite"/>
    </source>
</evidence>
<comment type="subcellular location">
    <subcellularLocation>
        <location evidence="1 10">Cell membrane</location>
        <topology evidence="1 10">Multi-pass membrane protein</topology>
    </subcellularLocation>
</comment>
<evidence type="ECO:0000256" key="2">
    <source>
        <dbReference type="ARBA" id="ARBA00007254"/>
    </source>
</evidence>
<dbReference type="Gene3D" id="1.10.1200.120">
    <property type="entry name" value="Large-conductance mechanosensitive channel, MscL, domain 1"/>
    <property type="match status" value="1"/>
</dbReference>
<accession>A0A6J4IS79</accession>
<dbReference type="PRINTS" id="PR01264">
    <property type="entry name" value="MECHCHANNEL"/>
</dbReference>
<dbReference type="PROSITE" id="PS01327">
    <property type="entry name" value="MSCL"/>
    <property type="match status" value="1"/>
</dbReference>
<evidence type="ECO:0000256" key="1">
    <source>
        <dbReference type="ARBA" id="ARBA00004651"/>
    </source>
</evidence>
<evidence type="ECO:0000256" key="9">
    <source>
        <dbReference type="ARBA" id="ARBA00023303"/>
    </source>
</evidence>
<evidence type="ECO:0000256" key="3">
    <source>
        <dbReference type="ARBA" id="ARBA00022448"/>
    </source>
</evidence>
<keyword evidence="8 10" id="KW-0472">Membrane</keyword>
<feature type="compositionally biased region" description="Basic residues" evidence="11">
    <location>
        <begin position="181"/>
        <end position="191"/>
    </location>
</feature>
<dbReference type="InterPro" id="IPR036019">
    <property type="entry name" value="MscL_channel"/>
</dbReference>
<protein>
    <recommendedName>
        <fullName evidence="10">Large-conductance mechanosensitive channel</fullName>
    </recommendedName>
</protein>
<dbReference type="HAMAP" id="MF_00115">
    <property type="entry name" value="MscL"/>
    <property type="match status" value="1"/>
</dbReference>
<name>A0A6J4IS79_9CHLR</name>
<evidence type="ECO:0000313" key="12">
    <source>
        <dbReference type="EMBL" id="CAA9260137.1"/>
    </source>
</evidence>
<gene>
    <name evidence="10" type="primary">mscL</name>
    <name evidence="12" type="ORF">AVDCRST_MAG26-2295</name>
</gene>
<dbReference type="InterPro" id="IPR001185">
    <property type="entry name" value="MS_channel"/>
</dbReference>
<proteinExistence type="inferred from homology"/>
<dbReference type="AlphaFoldDB" id="A0A6J4IS79"/>
<evidence type="ECO:0000256" key="6">
    <source>
        <dbReference type="ARBA" id="ARBA00022989"/>
    </source>
</evidence>
<keyword evidence="5 10" id="KW-0812">Transmembrane</keyword>
<dbReference type="EMBL" id="CADCTK010000531">
    <property type="protein sequence ID" value="CAA9260137.1"/>
    <property type="molecule type" value="Genomic_DNA"/>
</dbReference>
<dbReference type="PANTHER" id="PTHR30266:SF2">
    <property type="entry name" value="LARGE-CONDUCTANCE MECHANOSENSITIVE CHANNEL"/>
    <property type="match status" value="1"/>
</dbReference>
<feature type="region of interest" description="Disordered" evidence="11">
    <location>
        <begin position="171"/>
        <end position="191"/>
    </location>
</feature>
<dbReference type="GO" id="GO:0005886">
    <property type="term" value="C:plasma membrane"/>
    <property type="evidence" value="ECO:0007669"/>
    <property type="project" value="UniProtKB-SubCell"/>
</dbReference>
<comment type="function">
    <text evidence="10">Channel that opens in response to stretch forces in the membrane lipid bilayer. May participate in the regulation of osmotic pressure changes within the cell.</text>
</comment>
<keyword evidence="4 10" id="KW-1003">Cell membrane</keyword>
<comment type="subunit">
    <text evidence="10">Homopentamer.</text>
</comment>
<keyword evidence="9 10" id="KW-0407">Ion channel</keyword>
<evidence type="ECO:0000256" key="10">
    <source>
        <dbReference type="HAMAP-Rule" id="MF_00115"/>
    </source>
</evidence>
<feature type="transmembrane region" description="Helical" evidence="10">
    <location>
        <begin position="36"/>
        <end position="57"/>
    </location>
</feature>
<dbReference type="Pfam" id="PF01741">
    <property type="entry name" value="MscL"/>
    <property type="match status" value="1"/>
</dbReference>
<keyword evidence="6 10" id="KW-1133">Transmembrane helix</keyword>
<sequence>MPSVPKHIDLLGASDVMQGVGKELGGFKKFLVRGNVVDLAVGIVIGAAFGDVVQAVVKGLITPLIGLFGGGRDLSTWTMRVAGQQFLIGDILNALLSFLLIAAVVYFLVVLPVNTLMDRYRPEPKPTPTKDCPECLSAIPEAARRCRECGAQLVPPSEAVASVLREMVAPAGVSSADQTARARRERLHGDG</sequence>
<dbReference type="GO" id="GO:0008381">
    <property type="term" value="F:mechanosensitive monoatomic ion channel activity"/>
    <property type="evidence" value="ECO:0007669"/>
    <property type="project" value="UniProtKB-UniRule"/>
</dbReference>
<feature type="transmembrane region" description="Helical" evidence="10">
    <location>
        <begin position="91"/>
        <end position="111"/>
    </location>
</feature>
<keyword evidence="7 10" id="KW-0406">Ion transport</keyword>
<dbReference type="NCBIfam" id="TIGR00220">
    <property type="entry name" value="mscL"/>
    <property type="match status" value="1"/>
</dbReference>
<organism evidence="12">
    <name type="scientific">uncultured Chloroflexia bacterium</name>
    <dbReference type="NCBI Taxonomy" id="1672391"/>
    <lineage>
        <taxon>Bacteria</taxon>
        <taxon>Bacillati</taxon>
        <taxon>Chloroflexota</taxon>
        <taxon>Chloroflexia</taxon>
        <taxon>environmental samples</taxon>
    </lineage>
</organism>
<dbReference type="InterPro" id="IPR037673">
    <property type="entry name" value="MSC/AndL"/>
</dbReference>
<evidence type="ECO:0000256" key="7">
    <source>
        <dbReference type="ARBA" id="ARBA00023065"/>
    </source>
</evidence>
<dbReference type="PANTHER" id="PTHR30266">
    <property type="entry name" value="MECHANOSENSITIVE CHANNEL MSCL"/>
    <property type="match status" value="1"/>
</dbReference>
<dbReference type="InterPro" id="IPR019823">
    <property type="entry name" value="Mechanosensitive_channel_CS"/>
</dbReference>
<evidence type="ECO:0000256" key="8">
    <source>
        <dbReference type="ARBA" id="ARBA00023136"/>
    </source>
</evidence>
<dbReference type="SUPFAM" id="SSF81330">
    <property type="entry name" value="Gated mechanosensitive channel"/>
    <property type="match status" value="1"/>
</dbReference>
<keyword evidence="3 10" id="KW-0813">Transport</keyword>